<evidence type="ECO:0000313" key="2">
    <source>
        <dbReference type="Proteomes" id="UP000276133"/>
    </source>
</evidence>
<dbReference type="Proteomes" id="UP000276133">
    <property type="component" value="Unassembled WGS sequence"/>
</dbReference>
<gene>
    <name evidence="1" type="ORF">BpHYR1_026677</name>
</gene>
<proteinExistence type="predicted"/>
<name>A0A3M7Q2D7_BRAPC</name>
<keyword evidence="2" id="KW-1185">Reference proteome</keyword>
<sequence>MKNLNPILSSDELIENDDVCVSEENTVRGNSLKSSGTFNPVAGLSVSVYDAEDIDFNNLESEDKIDKINQKICNVNISNEKVLNNNIQGYGAVTFEKLKII</sequence>
<protein>
    <submittedName>
        <fullName evidence="1">Uncharacterized protein</fullName>
    </submittedName>
</protein>
<organism evidence="1 2">
    <name type="scientific">Brachionus plicatilis</name>
    <name type="common">Marine rotifer</name>
    <name type="synonym">Brachionus muelleri</name>
    <dbReference type="NCBI Taxonomy" id="10195"/>
    <lineage>
        <taxon>Eukaryota</taxon>
        <taxon>Metazoa</taxon>
        <taxon>Spiralia</taxon>
        <taxon>Gnathifera</taxon>
        <taxon>Rotifera</taxon>
        <taxon>Eurotatoria</taxon>
        <taxon>Monogononta</taxon>
        <taxon>Pseudotrocha</taxon>
        <taxon>Ploima</taxon>
        <taxon>Brachionidae</taxon>
        <taxon>Brachionus</taxon>
    </lineage>
</organism>
<evidence type="ECO:0000313" key="1">
    <source>
        <dbReference type="EMBL" id="RNA05372.1"/>
    </source>
</evidence>
<dbReference type="AlphaFoldDB" id="A0A3M7Q2D7"/>
<comment type="caution">
    <text evidence="1">The sequence shown here is derived from an EMBL/GenBank/DDBJ whole genome shotgun (WGS) entry which is preliminary data.</text>
</comment>
<accession>A0A3M7Q2D7</accession>
<reference evidence="1 2" key="1">
    <citation type="journal article" date="2018" name="Sci. Rep.">
        <title>Genomic signatures of local adaptation to the degree of environmental predictability in rotifers.</title>
        <authorList>
            <person name="Franch-Gras L."/>
            <person name="Hahn C."/>
            <person name="Garcia-Roger E.M."/>
            <person name="Carmona M.J."/>
            <person name="Serra M."/>
            <person name="Gomez A."/>
        </authorList>
    </citation>
    <scope>NUCLEOTIDE SEQUENCE [LARGE SCALE GENOMIC DNA]</scope>
    <source>
        <strain evidence="1">HYR1</strain>
    </source>
</reference>
<dbReference type="EMBL" id="REGN01007747">
    <property type="protein sequence ID" value="RNA05372.1"/>
    <property type="molecule type" value="Genomic_DNA"/>
</dbReference>